<proteinExistence type="predicted"/>
<dbReference type="EMBL" id="KV427647">
    <property type="protein sequence ID" value="KZT03005.1"/>
    <property type="molecule type" value="Genomic_DNA"/>
</dbReference>
<sequence>MIANAIAFSQPVEKMYNVLPPPRRDLDEVLAILFTGPCRPSEEDFKRTPLLVRHHAVIAALRWLMLNHCDYADVSISEENLSQYPENEPPVTVLRRFSDGSTPSEAMSVHEVDEERGTNDGPCPFVMHGLSAADVATMSYKSRIITALQYFHGGGAVLGYGHGSKPESIYHNSKLLPGMFPWLFPYGLGGVENPLIKTRLDRAIHIRSLLYYADR</sequence>
<accession>A0A165CL51</accession>
<dbReference type="GeneID" id="63820327"/>
<dbReference type="InParanoid" id="A0A165CL51"/>
<dbReference type="Proteomes" id="UP000076871">
    <property type="component" value="Unassembled WGS sequence"/>
</dbReference>
<dbReference type="Pfam" id="PF20209">
    <property type="entry name" value="DUF6570"/>
    <property type="match status" value="1"/>
</dbReference>
<feature type="non-terminal residue" evidence="2">
    <location>
        <position position="215"/>
    </location>
</feature>
<feature type="domain" description="DUF6570" evidence="1">
    <location>
        <begin position="1"/>
        <end position="81"/>
    </location>
</feature>
<protein>
    <recommendedName>
        <fullName evidence="1">DUF6570 domain-containing protein</fullName>
    </recommendedName>
</protein>
<evidence type="ECO:0000259" key="1">
    <source>
        <dbReference type="Pfam" id="PF20209"/>
    </source>
</evidence>
<evidence type="ECO:0000313" key="3">
    <source>
        <dbReference type="Proteomes" id="UP000076871"/>
    </source>
</evidence>
<keyword evidence="3" id="KW-1185">Reference proteome</keyword>
<organism evidence="2 3">
    <name type="scientific">Laetiporus sulphureus 93-53</name>
    <dbReference type="NCBI Taxonomy" id="1314785"/>
    <lineage>
        <taxon>Eukaryota</taxon>
        <taxon>Fungi</taxon>
        <taxon>Dikarya</taxon>
        <taxon>Basidiomycota</taxon>
        <taxon>Agaricomycotina</taxon>
        <taxon>Agaricomycetes</taxon>
        <taxon>Polyporales</taxon>
        <taxon>Laetiporus</taxon>
    </lineage>
</organism>
<gene>
    <name evidence="2" type="ORF">LAESUDRAFT_622771</name>
</gene>
<reference evidence="2 3" key="1">
    <citation type="journal article" date="2016" name="Mol. Biol. Evol.">
        <title>Comparative Genomics of Early-Diverging Mushroom-Forming Fungi Provides Insights into the Origins of Lignocellulose Decay Capabilities.</title>
        <authorList>
            <person name="Nagy L.G."/>
            <person name="Riley R."/>
            <person name="Tritt A."/>
            <person name="Adam C."/>
            <person name="Daum C."/>
            <person name="Floudas D."/>
            <person name="Sun H."/>
            <person name="Yadav J.S."/>
            <person name="Pangilinan J."/>
            <person name="Larsson K.H."/>
            <person name="Matsuura K."/>
            <person name="Barry K."/>
            <person name="Labutti K."/>
            <person name="Kuo R."/>
            <person name="Ohm R.A."/>
            <person name="Bhattacharya S.S."/>
            <person name="Shirouzu T."/>
            <person name="Yoshinaga Y."/>
            <person name="Martin F.M."/>
            <person name="Grigoriev I.V."/>
            <person name="Hibbett D.S."/>
        </authorList>
    </citation>
    <scope>NUCLEOTIDE SEQUENCE [LARGE SCALE GENOMIC DNA]</scope>
    <source>
        <strain evidence="2 3">93-53</strain>
    </source>
</reference>
<dbReference type="AlphaFoldDB" id="A0A165CL51"/>
<evidence type="ECO:0000313" key="2">
    <source>
        <dbReference type="EMBL" id="KZT03005.1"/>
    </source>
</evidence>
<dbReference type="OrthoDB" id="3221862at2759"/>
<name>A0A165CL51_9APHY</name>
<dbReference type="STRING" id="1314785.A0A165CL51"/>
<dbReference type="InterPro" id="IPR046700">
    <property type="entry name" value="DUF6570"/>
</dbReference>
<dbReference type="RefSeq" id="XP_040760745.1">
    <property type="nucleotide sequence ID" value="XM_040903296.1"/>
</dbReference>